<dbReference type="AlphaFoldDB" id="A0A1J4JTD1"/>
<evidence type="ECO:0000313" key="2">
    <source>
        <dbReference type="EMBL" id="OHT00756.1"/>
    </source>
</evidence>
<protein>
    <recommendedName>
        <fullName evidence="4">Cache domain-containing protein</fullName>
    </recommendedName>
</protein>
<reference evidence="2" key="1">
    <citation type="submission" date="2016-10" db="EMBL/GenBank/DDBJ databases">
        <authorList>
            <person name="Benchimol M."/>
            <person name="Almeida L.G."/>
            <person name="Vasconcelos A.T."/>
            <person name="Perreira-Neves A."/>
            <person name="Rosa I.A."/>
            <person name="Tasca T."/>
            <person name="Bogo M.R."/>
            <person name="de Souza W."/>
        </authorList>
    </citation>
    <scope>NUCLEOTIDE SEQUENCE [LARGE SCALE GENOMIC DNA]</scope>
    <source>
        <strain evidence="2">K</strain>
    </source>
</reference>
<keyword evidence="1" id="KW-0472">Membrane</keyword>
<evidence type="ECO:0000313" key="3">
    <source>
        <dbReference type="Proteomes" id="UP000179807"/>
    </source>
</evidence>
<keyword evidence="1" id="KW-0812">Transmembrane</keyword>
<dbReference type="EMBL" id="MLAK01000939">
    <property type="protein sequence ID" value="OHT00756.1"/>
    <property type="molecule type" value="Genomic_DNA"/>
</dbReference>
<dbReference type="VEuPathDB" id="TrichDB:TRFO_32439"/>
<dbReference type="OrthoDB" id="10681567at2759"/>
<evidence type="ECO:0008006" key="4">
    <source>
        <dbReference type="Google" id="ProtNLM"/>
    </source>
</evidence>
<keyword evidence="3" id="KW-1185">Reference proteome</keyword>
<feature type="transmembrane region" description="Helical" evidence="1">
    <location>
        <begin position="401"/>
        <end position="423"/>
    </location>
</feature>
<proteinExistence type="predicted"/>
<evidence type="ECO:0000256" key="1">
    <source>
        <dbReference type="SAM" id="Phobius"/>
    </source>
</evidence>
<accession>A0A1J4JTD1</accession>
<dbReference type="Proteomes" id="UP000179807">
    <property type="component" value="Unassembled WGS sequence"/>
</dbReference>
<name>A0A1J4JTD1_9EUKA</name>
<comment type="caution">
    <text evidence="2">The sequence shown here is derived from an EMBL/GenBank/DDBJ whole genome shotgun (WGS) entry which is preliminary data.</text>
</comment>
<gene>
    <name evidence="2" type="ORF">TRFO_32439</name>
</gene>
<dbReference type="GeneID" id="94843201"/>
<keyword evidence="1" id="KW-1133">Transmembrane helix</keyword>
<sequence length="818" mass="93886">MSQVMLSCLGQTDRKADANDELIEAKRMQTSVFSNFTAKRGAGRIERYFVKLRTRQITWAINITCVSLVIIILILFIWLAENTIQKIYVETTDDMIDSTRAHVYYITKNLFLESIYFSVIMSQLLSYPKLFDFYGNDMKDMIQLLLRAYDSVSLHVCHAHDFGGTDRKIISVEYNLSKNEKYLSIVNATINERDHRCSWKIDDKGYNSSYPKNGDCSTFSTASYLKPWFQYGYNLNRSTWSDFFFGENSYSAPPYLSAVSPAYDDKGEIVGVLSSSIELDALKTIFESLMPAKSSRFAVLTEHGIIATITGVESAYGIYKGEIITKTLEEIQDPIWSILSPLMKIYPNTNFTAAFNFEDHTFAYSVTIHNITVSPGVQWQFVSCICTPEIFDMILKHQNSIYYLTFVFIVSGFGVIVVFEWAIDYFINIEKNRLLSTKKGKSLKHVREVGIVSALNILKKLTRSHADNIIVKHLVKDVVDEIQCEQESIYFSTQRFYSSISNKKVVEKFASLYGYDSESIPNYEISSIWSRRAKNFSGANESSSFSSIGFDLSGAEQQVFHRRKTTLSLTKDQVIEMTKAIFHQYNTGLFNYDDLDTIIEGLINKIGDEMAPFCADAIELNLIILQWRVQEMLYSSDYAYSLMIATIIYQVSERKRWKPNRPLINRYLITDRVKLDKVATMVLSTLYQAVDDEDQFERWNQIVEIVMKILDVATVENHSKVIQRIILMSNSFPSIKQRNKAESLALVRILFITSIVSPAFHDIETSLKSRTIIHPDIQPNKKIFINFQNCFKSVLLVPLMRSLGLICGTKFVLKFCEK</sequence>
<dbReference type="RefSeq" id="XP_068353892.1">
    <property type="nucleotide sequence ID" value="XM_068508497.1"/>
</dbReference>
<feature type="transmembrane region" description="Helical" evidence="1">
    <location>
        <begin position="57"/>
        <end position="80"/>
    </location>
</feature>
<organism evidence="2 3">
    <name type="scientific">Tritrichomonas foetus</name>
    <dbReference type="NCBI Taxonomy" id="1144522"/>
    <lineage>
        <taxon>Eukaryota</taxon>
        <taxon>Metamonada</taxon>
        <taxon>Parabasalia</taxon>
        <taxon>Tritrichomonadida</taxon>
        <taxon>Tritrichomonadidae</taxon>
        <taxon>Tritrichomonas</taxon>
    </lineage>
</organism>